<organism evidence="1">
    <name type="scientific">Anguilla anguilla</name>
    <name type="common">European freshwater eel</name>
    <name type="synonym">Muraena anguilla</name>
    <dbReference type="NCBI Taxonomy" id="7936"/>
    <lineage>
        <taxon>Eukaryota</taxon>
        <taxon>Metazoa</taxon>
        <taxon>Chordata</taxon>
        <taxon>Craniata</taxon>
        <taxon>Vertebrata</taxon>
        <taxon>Euteleostomi</taxon>
        <taxon>Actinopterygii</taxon>
        <taxon>Neopterygii</taxon>
        <taxon>Teleostei</taxon>
        <taxon>Anguilliformes</taxon>
        <taxon>Anguillidae</taxon>
        <taxon>Anguilla</taxon>
    </lineage>
</organism>
<accession>A0A0E9URF3</accession>
<dbReference type="EMBL" id="GBXM01040180">
    <property type="protein sequence ID" value="JAH68397.1"/>
    <property type="molecule type" value="Transcribed_RNA"/>
</dbReference>
<proteinExistence type="predicted"/>
<dbReference type="AlphaFoldDB" id="A0A0E9URF3"/>
<sequence length="26" mass="3030">MLWITLAMKYSELPLMSTSKCLKLNN</sequence>
<reference evidence="1" key="2">
    <citation type="journal article" date="2015" name="Fish Shellfish Immunol.">
        <title>Early steps in the European eel (Anguilla anguilla)-Vibrio vulnificus interaction in the gills: Role of the RtxA13 toxin.</title>
        <authorList>
            <person name="Callol A."/>
            <person name="Pajuelo D."/>
            <person name="Ebbesson L."/>
            <person name="Teles M."/>
            <person name="MacKenzie S."/>
            <person name="Amaro C."/>
        </authorList>
    </citation>
    <scope>NUCLEOTIDE SEQUENCE</scope>
</reference>
<name>A0A0E9URF3_ANGAN</name>
<reference evidence="1" key="1">
    <citation type="submission" date="2014-11" db="EMBL/GenBank/DDBJ databases">
        <authorList>
            <person name="Amaro Gonzalez C."/>
        </authorList>
    </citation>
    <scope>NUCLEOTIDE SEQUENCE</scope>
</reference>
<protein>
    <submittedName>
        <fullName evidence="1">Uncharacterized protein</fullName>
    </submittedName>
</protein>
<evidence type="ECO:0000313" key="1">
    <source>
        <dbReference type="EMBL" id="JAH68397.1"/>
    </source>
</evidence>